<dbReference type="PROSITE" id="PS51755">
    <property type="entry name" value="OMPR_PHOB"/>
    <property type="match status" value="1"/>
</dbReference>
<dbReference type="PROSITE" id="PS50110">
    <property type="entry name" value="RESPONSE_REGULATORY"/>
    <property type="match status" value="1"/>
</dbReference>
<reference evidence="10 11" key="1">
    <citation type="submission" date="2020-05" db="EMBL/GenBank/DDBJ databases">
        <title>Azospirillum oleiclasticum sp. nov, a nitrogen-fixing and heavy crude oil-emulsifying bacterium isolated from the crude oil of Yumen Oilfield.</title>
        <authorList>
            <person name="Wu D."/>
            <person name="Cai M."/>
            <person name="Zhang X."/>
        </authorList>
    </citation>
    <scope>NUCLEOTIDE SEQUENCE [LARGE SCALE GENOMIC DNA]</scope>
    <source>
        <strain evidence="10 11">ROY-1-1-2</strain>
    </source>
</reference>
<dbReference type="SUPFAM" id="SSF46894">
    <property type="entry name" value="C-terminal effector domain of the bipartite response regulators"/>
    <property type="match status" value="1"/>
</dbReference>
<dbReference type="InterPro" id="IPR011006">
    <property type="entry name" value="CheY-like_superfamily"/>
</dbReference>
<feature type="domain" description="OmpR/PhoB-type" evidence="9">
    <location>
        <begin position="132"/>
        <end position="232"/>
    </location>
</feature>
<dbReference type="SUPFAM" id="SSF52172">
    <property type="entry name" value="CheY-like"/>
    <property type="match status" value="1"/>
</dbReference>
<evidence type="ECO:0000256" key="5">
    <source>
        <dbReference type="ARBA" id="ARBA00023163"/>
    </source>
</evidence>
<dbReference type="InterPro" id="IPR001789">
    <property type="entry name" value="Sig_transdc_resp-reg_receiver"/>
</dbReference>
<keyword evidence="3" id="KW-0805">Transcription regulation</keyword>
<dbReference type="Gene3D" id="1.10.10.10">
    <property type="entry name" value="Winged helix-like DNA-binding domain superfamily/Winged helix DNA-binding domain"/>
    <property type="match status" value="1"/>
</dbReference>
<comment type="caution">
    <text evidence="10">The sequence shown here is derived from an EMBL/GenBank/DDBJ whole genome shotgun (WGS) entry which is preliminary data.</text>
</comment>
<feature type="modified residue" description="4-aspartylphosphate" evidence="6">
    <location>
        <position position="55"/>
    </location>
</feature>
<proteinExistence type="predicted"/>
<dbReference type="Pfam" id="PF00072">
    <property type="entry name" value="Response_reg"/>
    <property type="match status" value="1"/>
</dbReference>
<accession>A0ABX2TC93</accession>
<evidence type="ECO:0000259" key="8">
    <source>
        <dbReference type="PROSITE" id="PS50110"/>
    </source>
</evidence>
<dbReference type="InterPro" id="IPR016032">
    <property type="entry name" value="Sig_transdc_resp-reg_C-effctor"/>
</dbReference>
<evidence type="ECO:0000313" key="10">
    <source>
        <dbReference type="EMBL" id="NYZ21415.1"/>
    </source>
</evidence>
<keyword evidence="1 6" id="KW-0597">Phosphoprotein</keyword>
<dbReference type="Gene3D" id="6.10.250.690">
    <property type="match status" value="1"/>
</dbReference>
<dbReference type="InterPro" id="IPR039420">
    <property type="entry name" value="WalR-like"/>
</dbReference>
<keyword evidence="5" id="KW-0804">Transcription</keyword>
<evidence type="ECO:0000256" key="6">
    <source>
        <dbReference type="PROSITE-ProRule" id="PRU00169"/>
    </source>
</evidence>
<evidence type="ECO:0000256" key="2">
    <source>
        <dbReference type="ARBA" id="ARBA00023012"/>
    </source>
</evidence>
<dbReference type="EMBL" id="JABFDB010000011">
    <property type="protein sequence ID" value="NYZ21415.1"/>
    <property type="molecule type" value="Genomic_DNA"/>
</dbReference>
<feature type="DNA-binding region" description="OmpR/PhoB-type" evidence="7">
    <location>
        <begin position="132"/>
        <end position="232"/>
    </location>
</feature>
<evidence type="ECO:0000256" key="1">
    <source>
        <dbReference type="ARBA" id="ARBA00022553"/>
    </source>
</evidence>
<dbReference type="CDD" id="cd00383">
    <property type="entry name" value="trans_reg_C"/>
    <property type="match status" value="1"/>
</dbReference>
<sequence length="237" mass="26056">MNAAPHILVVDDHAEIRDLLGRFLRQHGFRATGVPDGQGMRAALASATVDLVVLDLMLPGESGLDLCRELRGSSSLPVIMLTAMGEETDRIVGLEVGADDYVPKPFNARELLARIRAVLRRTADRPAAGPQGNALVFAGWRLDLVRRDLTSPDGVAVDLTSGEYDLLLAFAENPQTVLSRDRLLELSHNRVFTAYDRSIDVQVSRLRRKIEDESRPDPLIKTIRGVGYMLTVPVGRP</sequence>
<dbReference type="PANTHER" id="PTHR48111:SF4">
    <property type="entry name" value="DNA-BINDING DUAL TRANSCRIPTIONAL REGULATOR OMPR"/>
    <property type="match status" value="1"/>
</dbReference>
<protein>
    <submittedName>
        <fullName evidence="10">Response regulator</fullName>
    </submittedName>
</protein>
<evidence type="ECO:0000256" key="4">
    <source>
        <dbReference type="ARBA" id="ARBA00023125"/>
    </source>
</evidence>
<organism evidence="10 11">
    <name type="scientific">Azospirillum oleiclasticum</name>
    <dbReference type="NCBI Taxonomy" id="2735135"/>
    <lineage>
        <taxon>Bacteria</taxon>
        <taxon>Pseudomonadati</taxon>
        <taxon>Pseudomonadota</taxon>
        <taxon>Alphaproteobacteria</taxon>
        <taxon>Rhodospirillales</taxon>
        <taxon>Azospirillaceae</taxon>
        <taxon>Azospirillum</taxon>
    </lineage>
</organism>
<dbReference type="SMART" id="SM00862">
    <property type="entry name" value="Trans_reg_C"/>
    <property type="match status" value="1"/>
</dbReference>
<keyword evidence="2" id="KW-0902">Two-component regulatory system</keyword>
<evidence type="ECO:0000259" key="9">
    <source>
        <dbReference type="PROSITE" id="PS51755"/>
    </source>
</evidence>
<name>A0ABX2TC93_9PROT</name>
<evidence type="ECO:0000256" key="3">
    <source>
        <dbReference type="ARBA" id="ARBA00023015"/>
    </source>
</evidence>
<dbReference type="InterPro" id="IPR001867">
    <property type="entry name" value="OmpR/PhoB-type_DNA-bd"/>
</dbReference>
<dbReference type="Gene3D" id="3.40.50.2300">
    <property type="match status" value="1"/>
</dbReference>
<dbReference type="Pfam" id="PF00486">
    <property type="entry name" value="Trans_reg_C"/>
    <property type="match status" value="1"/>
</dbReference>
<dbReference type="RefSeq" id="WP_180283174.1">
    <property type="nucleotide sequence ID" value="NZ_JABFDB010000011.1"/>
</dbReference>
<keyword evidence="4 7" id="KW-0238">DNA-binding</keyword>
<dbReference type="InterPro" id="IPR036388">
    <property type="entry name" value="WH-like_DNA-bd_sf"/>
</dbReference>
<evidence type="ECO:0000256" key="7">
    <source>
        <dbReference type="PROSITE-ProRule" id="PRU01091"/>
    </source>
</evidence>
<gene>
    <name evidence="10" type="ORF">HND93_17005</name>
</gene>
<dbReference type="PANTHER" id="PTHR48111">
    <property type="entry name" value="REGULATOR OF RPOS"/>
    <property type="match status" value="1"/>
</dbReference>
<feature type="domain" description="Response regulatory" evidence="8">
    <location>
        <begin position="6"/>
        <end position="119"/>
    </location>
</feature>
<dbReference type="SMART" id="SM00448">
    <property type="entry name" value="REC"/>
    <property type="match status" value="1"/>
</dbReference>
<keyword evidence="11" id="KW-1185">Reference proteome</keyword>
<dbReference type="Proteomes" id="UP000584642">
    <property type="component" value="Unassembled WGS sequence"/>
</dbReference>
<evidence type="ECO:0000313" key="11">
    <source>
        <dbReference type="Proteomes" id="UP000584642"/>
    </source>
</evidence>